<dbReference type="InterPro" id="IPR016181">
    <property type="entry name" value="Acyl_CoA_acyltransferase"/>
</dbReference>
<feature type="domain" description="N-acetyltransferase" evidence="1">
    <location>
        <begin position="1"/>
        <end position="142"/>
    </location>
</feature>
<sequence>MQIKLATKDDLEGILALQDQVYRVKEPHADAKKILVDLIDAAHCDIVVAKQNNKIIGSATLLYFPIPAYGKPYAFLEGLVVDKNSRKKGVGTALLNKLIELAREKGCYKVVGTSRFASEDVHKFYEKLGFTKWGWEFRMDLA</sequence>
<dbReference type="PANTHER" id="PTHR13355">
    <property type="entry name" value="GLUCOSAMINE 6-PHOSPHATE N-ACETYLTRANSFERASE"/>
    <property type="match status" value="1"/>
</dbReference>
<reference evidence="2 3" key="1">
    <citation type="journal article" date="2016" name="Nat. Commun.">
        <title>Thousands of microbial genomes shed light on interconnected biogeochemical processes in an aquifer system.</title>
        <authorList>
            <person name="Anantharaman K."/>
            <person name="Brown C.T."/>
            <person name="Hug L.A."/>
            <person name="Sharon I."/>
            <person name="Castelle C.J."/>
            <person name="Probst A.J."/>
            <person name="Thomas B.C."/>
            <person name="Singh A."/>
            <person name="Wilkins M.J."/>
            <person name="Karaoz U."/>
            <person name="Brodie E.L."/>
            <person name="Williams K.H."/>
            <person name="Hubbard S.S."/>
            <person name="Banfield J.F."/>
        </authorList>
    </citation>
    <scope>NUCLEOTIDE SEQUENCE [LARGE SCALE GENOMIC DNA]</scope>
</reference>
<dbReference type="GO" id="GO:0008080">
    <property type="term" value="F:N-acetyltransferase activity"/>
    <property type="evidence" value="ECO:0007669"/>
    <property type="project" value="TreeGrafter"/>
</dbReference>
<dbReference type="InterPro" id="IPR039143">
    <property type="entry name" value="GNPNAT1-like"/>
</dbReference>
<dbReference type="EMBL" id="MFCA01000022">
    <property type="protein sequence ID" value="OGE01953.1"/>
    <property type="molecule type" value="Genomic_DNA"/>
</dbReference>
<dbReference type="AlphaFoldDB" id="A0A1F5HCR9"/>
<gene>
    <name evidence="2" type="ORF">A2196_05075</name>
</gene>
<comment type="caution">
    <text evidence="2">The sequence shown here is derived from an EMBL/GenBank/DDBJ whole genome shotgun (WGS) entry which is preliminary data.</text>
</comment>
<dbReference type="CDD" id="cd04301">
    <property type="entry name" value="NAT_SF"/>
    <property type="match status" value="1"/>
</dbReference>
<dbReference type="Gene3D" id="3.40.630.30">
    <property type="match status" value="1"/>
</dbReference>
<evidence type="ECO:0000313" key="2">
    <source>
        <dbReference type="EMBL" id="OGE01953.1"/>
    </source>
</evidence>
<evidence type="ECO:0000313" key="3">
    <source>
        <dbReference type="Proteomes" id="UP000176751"/>
    </source>
</evidence>
<dbReference type="STRING" id="1797737.A2196_05075"/>
<dbReference type="SUPFAM" id="SSF55729">
    <property type="entry name" value="Acyl-CoA N-acyltransferases (Nat)"/>
    <property type="match status" value="1"/>
</dbReference>
<accession>A0A1F5HCR9</accession>
<proteinExistence type="predicted"/>
<name>A0A1F5HCR9_9BACT</name>
<dbReference type="Pfam" id="PF00583">
    <property type="entry name" value="Acetyltransf_1"/>
    <property type="match status" value="1"/>
</dbReference>
<organism evidence="2 3">
    <name type="scientific">Candidatus Curtissbacteria bacterium RIFOXYA1_FULL_41_14</name>
    <dbReference type="NCBI Taxonomy" id="1797737"/>
    <lineage>
        <taxon>Bacteria</taxon>
        <taxon>Candidatus Curtissiibacteriota</taxon>
    </lineage>
</organism>
<dbReference type="InterPro" id="IPR000182">
    <property type="entry name" value="GNAT_dom"/>
</dbReference>
<evidence type="ECO:0000259" key="1">
    <source>
        <dbReference type="PROSITE" id="PS51186"/>
    </source>
</evidence>
<protein>
    <recommendedName>
        <fullName evidence="1">N-acetyltransferase domain-containing protein</fullName>
    </recommendedName>
</protein>
<dbReference type="Proteomes" id="UP000176751">
    <property type="component" value="Unassembled WGS sequence"/>
</dbReference>
<dbReference type="PROSITE" id="PS51186">
    <property type="entry name" value="GNAT"/>
    <property type="match status" value="1"/>
</dbReference>
<dbReference type="PANTHER" id="PTHR13355:SF15">
    <property type="entry name" value="GCN5-RELATED N-ACETYLTRANSFERASE 3, CHLOROPLASTIC"/>
    <property type="match status" value="1"/>
</dbReference>